<gene>
    <name evidence="5 8" type="primary">hisD</name>
    <name evidence="8" type="ORF">ASN18_1919</name>
</gene>
<dbReference type="SUPFAM" id="SSF53720">
    <property type="entry name" value="ALDH-like"/>
    <property type="match status" value="1"/>
</dbReference>
<keyword evidence="5" id="KW-0368">Histidine biosynthesis</keyword>
<reference evidence="8 9" key="1">
    <citation type="submission" date="2015-11" db="EMBL/GenBank/DDBJ databases">
        <authorList>
            <person name="Lin W."/>
        </authorList>
    </citation>
    <scope>NUCLEOTIDE SEQUENCE [LARGE SCALE GENOMIC DNA]</scope>
    <source>
        <strain evidence="8 9">HCH-1</strain>
    </source>
</reference>
<organism evidence="8 9">
    <name type="scientific">Candidatus Magnetominusculus xianensis</name>
    <dbReference type="NCBI Taxonomy" id="1748249"/>
    <lineage>
        <taxon>Bacteria</taxon>
        <taxon>Pseudomonadati</taxon>
        <taxon>Nitrospirota</taxon>
        <taxon>Nitrospiria</taxon>
        <taxon>Nitrospirales</taxon>
        <taxon>Nitrospiraceae</taxon>
        <taxon>Candidatus Magnetominusculus</taxon>
    </lineage>
</organism>
<feature type="binding site" evidence="5">
    <location>
        <position position="255"/>
    </location>
    <ligand>
        <name>substrate</name>
    </ligand>
</feature>
<keyword evidence="9" id="KW-1185">Reference proteome</keyword>
<dbReference type="PRINTS" id="PR00083">
    <property type="entry name" value="HOLDHDRGNASE"/>
</dbReference>
<dbReference type="CDD" id="cd06572">
    <property type="entry name" value="Histidinol_dh"/>
    <property type="match status" value="1"/>
</dbReference>
<comment type="similarity">
    <text evidence="1 5 6 7">Belongs to the histidinol dehydrogenase family.</text>
</comment>
<dbReference type="EC" id="1.1.1.23" evidence="5"/>
<dbReference type="HAMAP" id="MF_01024">
    <property type="entry name" value="HisD"/>
    <property type="match status" value="1"/>
</dbReference>
<dbReference type="PANTHER" id="PTHR21256">
    <property type="entry name" value="HISTIDINOL DEHYDROGENASE HDH"/>
    <property type="match status" value="1"/>
</dbReference>
<feature type="binding site" evidence="5">
    <location>
        <position position="416"/>
    </location>
    <ligand>
        <name>Zn(2+)</name>
        <dbReference type="ChEBI" id="CHEBI:29105"/>
    </ligand>
</feature>
<dbReference type="Gene3D" id="1.20.5.1300">
    <property type="match status" value="1"/>
</dbReference>
<feature type="binding site" evidence="5">
    <location>
        <position position="324"/>
    </location>
    <ligand>
        <name>substrate</name>
    </ligand>
</feature>
<dbReference type="InterPro" id="IPR001692">
    <property type="entry name" value="Histidinol_DH_CS"/>
</dbReference>
<dbReference type="PANTHER" id="PTHR21256:SF2">
    <property type="entry name" value="HISTIDINE BIOSYNTHESIS TRIFUNCTIONAL PROTEIN"/>
    <property type="match status" value="1"/>
</dbReference>
<comment type="pathway">
    <text evidence="5">Amino-acid biosynthesis; L-histidine biosynthesis; L-histidine from 5-phospho-alpha-D-ribose 1-diphosphate: step 9/9.</text>
</comment>
<feature type="binding site" evidence="5">
    <location>
        <position position="258"/>
    </location>
    <ligand>
        <name>substrate</name>
    </ligand>
</feature>
<feature type="binding site" evidence="5">
    <location>
        <position position="357"/>
    </location>
    <ligand>
        <name>Zn(2+)</name>
        <dbReference type="ChEBI" id="CHEBI:29105"/>
    </ligand>
</feature>
<dbReference type="InterPro" id="IPR016161">
    <property type="entry name" value="Ald_DH/histidinol_DH"/>
</dbReference>
<comment type="function">
    <text evidence="5">Catalyzes the sequential NAD-dependent oxidations of L-histidinol to L-histidinaldehyde and then to L-histidine.</text>
</comment>
<feature type="active site" description="Proton acceptor" evidence="5">
    <location>
        <position position="324"/>
    </location>
</feature>
<evidence type="ECO:0000256" key="1">
    <source>
        <dbReference type="ARBA" id="ARBA00010178"/>
    </source>
</evidence>
<feature type="binding site" evidence="5">
    <location>
        <position position="357"/>
    </location>
    <ligand>
        <name>substrate</name>
    </ligand>
</feature>
<protein>
    <recommendedName>
        <fullName evidence="5">Histidinol dehydrogenase</fullName>
        <shortName evidence="5">HDH</shortName>
        <ecNumber evidence="5">1.1.1.23</ecNumber>
    </recommendedName>
</protein>
<dbReference type="RefSeq" id="WP_085052532.1">
    <property type="nucleotide sequence ID" value="NZ_LNQR01000068.1"/>
</dbReference>
<feature type="binding site" evidence="5">
    <location>
        <position position="258"/>
    </location>
    <ligand>
        <name>Zn(2+)</name>
        <dbReference type="ChEBI" id="CHEBI:29105"/>
    </ligand>
</feature>
<evidence type="ECO:0000256" key="2">
    <source>
        <dbReference type="ARBA" id="ARBA00022723"/>
    </source>
</evidence>
<feature type="binding site" evidence="5">
    <location>
        <position position="255"/>
    </location>
    <ligand>
        <name>Zn(2+)</name>
        <dbReference type="ChEBI" id="CHEBI:29105"/>
    </ligand>
</feature>
<feature type="active site" description="Proton acceptor" evidence="5">
    <location>
        <position position="323"/>
    </location>
</feature>
<feature type="binding site" evidence="5">
    <location>
        <position position="416"/>
    </location>
    <ligand>
        <name>substrate</name>
    </ligand>
</feature>
<evidence type="ECO:0000313" key="9">
    <source>
        <dbReference type="Proteomes" id="UP000060487"/>
    </source>
</evidence>
<dbReference type="PROSITE" id="PS00611">
    <property type="entry name" value="HISOL_DEHYDROGENASE"/>
    <property type="match status" value="1"/>
</dbReference>
<comment type="catalytic activity">
    <reaction evidence="5">
        <text>L-histidinol + 2 NAD(+) + H2O = L-histidine + 2 NADH + 3 H(+)</text>
        <dbReference type="Rhea" id="RHEA:20641"/>
        <dbReference type="ChEBI" id="CHEBI:15377"/>
        <dbReference type="ChEBI" id="CHEBI:15378"/>
        <dbReference type="ChEBI" id="CHEBI:57540"/>
        <dbReference type="ChEBI" id="CHEBI:57595"/>
        <dbReference type="ChEBI" id="CHEBI:57699"/>
        <dbReference type="ChEBI" id="CHEBI:57945"/>
        <dbReference type="EC" id="1.1.1.23"/>
    </reaction>
</comment>
<dbReference type="GO" id="GO:0004399">
    <property type="term" value="F:histidinol dehydrogenase activity"/>
    <property type="evidence" value="ECO:0007669"/>
    <property type="project" value="UniProtKB-EC"/>
</dbReference>
<comment type="caution">
    <text evidence="8">The sequence shown here is derived from an EMBL/GenBank/DDBJ whole genome shotgun (WGS) entry which is preliminary data.</text>
</comment>
<comment type="cofactor">
    <cofactor evidence="5">
        <name>Zn(2+)</name>
        <dbReference type="ChEBI" id="CHEBI:29105"/>
    </cofactor>
    <text evidence="5">Binds 1 zinc ion per subunit.</text>
</comment>
<keyword evidence="2 5" id="KW-0479">Metal-binding</keyword>
<accession>A0ABR5SEH2</accession>
<dbReference type="NCBIfam" id="TIGR00069">
    <property type="entry name" value="hisD"/>
    <property type="match status" value="1"/>
</dbReference>
<feature type="binding site" evidence="5">
    <location>
        <position position="210"/>
    </location>
    <ligand>
        <name>NAD(+)</name>
        <dbReference type="ChEBI" id="CHEBI:57540"/>
    </ligand>
</feature>
<feature type="binding site" evidence="5">
    <location>
        <position position="126"/>
    </location>
    <ligand>
        <name>NAD(+)</name>
        <dbReference type="ChEBI" id="CHEBI:57540"/>
    </ligand>
</feature>
<keyword evidence="5" id="KW-0028">Amino-acid biosynthesis</keyword>
<feature type="binding site" evidence="5">
    <location>
        <position position="187"/>
    </location>
    <ligand>
        <name>NAD(+)</name>
        <dbReference type="ChEBI" id="CHEBI:57540"/>
    </ligand>
</feature>
<keyword evidence="3 5" id="KW-0862">Zinc</keyword>
<feature type="binding site" evidence="5">
    <location>
        <position position="233"/>
    </location>
    <ligand>
        <name>substrate</name>
    </ligand>
</feature>
<proteinExistence type="inferred from homology"/>
<keyword evidence="4 5" id="KW-0560">Oxidoreductase</keyword>
<keyword evidence="5" id="KW-0520">NAD</keyword>
<evidence type="ECO:0000256" key="6">
    <source>
        <dbReference type="PIRNR" id="PIRNR000099"/>
    </source>
</evidence>
<dbReference type="Pfam" id="PF00815">
    <property type="entry name" value="Histidinol_dh"/>
    <property type="match status" value="1"/>
</dbReference>
<dbReference type="InterPro" id="IPR022695">
    <property type="entry name" value="Histidinol_DH_monofunct"/>
</dbReference>
<sequence>MRIIEDDRDYREFIKIIRDRSEDFGIDVLEDSKIIIEHVKKSGDFAVELYTNRYDRFQNNTFKVSQETIEEYAGKTERSFLDALSKSIERIRHFHEKQVERSWKFKDALGVELGQIIRPLERVGVYVPGGKAAYPSSVLMNVIPAQIAGVKEIALCVPFPDGQVNPYVMAAVKAVGVTEVYAIGGAQAIAAMAYGTQTIKKVDKIVGPGNAYVAAAKKMVFGTVDIDIIAGPSEILIAADETAEAAFIAADLLSQAEHDENASSILVTTSRELVGKVQAELTERIEKLSRKEIVQHSLENYGAIIMAADTTEMFDRVNEIAPEHLEIMTKAPERDVELVKNAGAVFLGKWSAEPLGDYSAGPNHVLPTNGTARFFSPLGVYDFIKRTSLINFTEAGFKDIASAVEAMAGYEGLDAHAESVAVRKRALGEI</sequence>
<dbReference type="PIRSF" id="PIRSF000099">
    <property type="entry name" value="Histidinol_dh"/>
    <property type="match status" value="1"/>
</dbReference>
<evidence type="ECO:0000256" key="3">
    <source>
        <dbReference type="ARBA" id="ARBA00022833"/>
    </source>
</evidence>
<dbReference type="EMBL" id="LNQR01000068">
    <property type="protein sequence ID" value="KWT84424.1"/>
    <property type="molecule type" value="Genomic_DNA"/>
</dbReference>
<evidence type="ECO:0000256" key="7">
    <source>
        <dbReference type="RuleBase" id="RU004175"/>
    </source>
</evidence>
<feature type="binding site" evidence="5">
    <location>
        <position position="411"/>
    </location>
    <ligand>
        <name>substrate</name>
    </ligand>
</feature>
<evidence type="ECO:0000256" key="4">
    <source>
        <dbReference type="ARBA" id="ARBA00023002"/>
    </source>
</evidence>
<evidence type="ECO:0000313" key="8">
    <source>
        <dbReference type="EMBL" id="KWT84424.1"/>
    </source>
</evidence>
<name>A0ABR5SEH2_9BACT</name>
<evidence type="ECO:0000256" key="5">
    <source>
        <dbReference type="HAMAP-Rule" id="MF_01024"/>
    </source>
</evidence>
<dbReference type="Proteomes" id="UP000060487">
    <property type="component" value="Unassembled WGS sequence"/>
</dbReference>
<dbReference type="Gene3D" id="3.40.50.1980">
    <property type="entry name" value="Nitrogenase molybdenum iron protein domain"/>
    <property type="match status" value="2"/>
</dbReference>
<dbReference type="InterPro" id="IPR012131">
    <property type="entry name" value="Hstdl_DH"/>
</dbReference>